<reference evidence="7 8" key="1">
    <citation type="submission" date="2019-06" db="EMBL/GenBank/DDBJ databases">
        <title>Flavobacteriaceae Paucihalobacterium erythroidium CWB-1, complete genome.</title>
        <authorList>
            <person name="Wu S."/>
        </authorList>
    </citation>
    <scope>NUCLEOTIDE SEQUENCE [LARGE SCALE GENOMIC DNA]</scope>
    <source>
        <strain evidence="7 8">CWB-1</strain>
    </source>
</reference>
<dbReference type="InterPro" id="IPR013324">
    <property type="entry name" value="RNA_pol_sigma_r3/r4-like"/>
</dbReference>
<comment type="similarity">
    <text evidence="1">Belongs to the sigma-70 factor family. ECF subfamily.</text>
</comment>
<feature type="domain" description="RNA polymerase sigma factor 70 region 4 type 2" evidence="6">
    <location>
        <begin position="120"/>
        <end position="171"/>
    </location>
</feature>
<dbReference type="InterPro" id="IPR036388">
    <property type="entry name" value="WH-like_DNA-bd_sf"/>
</dbReference>
<sequence length="186" mass="21916">MKVVALHQNLERLIKSAIKQNRKAQHSLFEMYSPKMLSVCRYYIKDVHNAEEVMLDGFFKVFINLHKFQFNGSFEGWIRKTMVRQAIDFLRGQKEVVFTEEGNYTVKEEAGEFELFQDDYLQNLIDHLPEGYKMVFVLYAIEGYKHNEIAEMLNISEGTSKSQLSRARRMLQEQLKQANNNNYGTK</sequence>
<evidence type="ECO:0000256" key="2">
    <source>
        <dbReference type="ARBA" id="ARBA00023015"/>
    </source>
</evidence>
<keyword evidence="4" id="KW-0804">Transcription</keyword>
<dbReference type="EMBL" id="VHIQ01000007">
    <property type="protein sequence ID" value="TPV31977.1"/>
    <property type="molecule type" value="Genomic_DNA"/>
</dbReference>
<dbReference type="GO" id="GO:0016987">
    <property type="term" value="F:sigma factor activity"/>
    <property type="evidence" value="ECO:0007669"/>
    <property type="project" value="UniProtKB-KW"/>
</dbReference>
<comment type="caution">
    <text evidence="7">The sequence shown here is derived from an EMBL/GenBank/DDBJ whole genome shotgun (WGS) entry which is preliminary data.</text>
</comment>
<accession>A0A506PFY9</accession>
<gene>
    <name evidence="7" type="ORF">FJ651_14280</name>
</gene>
<dbReference type="Pfam" id="PF04542">
    <property type="entry name" value="Sigma70_r2"/>
    <property type="match status" value="1"/>
</dbReference>
<proteinExistence type="inferred from homology"/>
<dbReference type="InterPro" id="IPR014284">
    <property type="entry name" value="RNA_pol_sigma-70_dom"/>
</dbReference>
<evidence type="ECO:0000256" key="1">
    <source>
        <dbReference type="ARBA" id="ARBA00010641"/>
    </source>
</evidence>
<protein>
    <submittedName>
        <fullName evidence="7">RNA polymerase sigma factor</fullName>
    </submittedName>
</protein>
<dbReference type="CDD" id="cd06171">
    <property type="entry name" value="Sigma70_r4"/>
    <property type="match status" value="1"/>
</dbReference>
<evidence type="ECO:0000256" key="4">
    <source>
        <dbReference type="ARBA" id="ARBA00023163"/>
    </source>
</evidence>
<evidence type="ECO:0000256" key="3">
    <source>
        <dbReference type="ARBA" id="ARBA00023082"/>
    </source>
</evidence>
<dbReference type="InterPro" id="IPR013325">
    <property type="entry name" value="RNA_pol_sigma_r2"/>
</dbReference>
<dbReference type="GO" id="GO:0006352">
    <property type="term" value="P:DNA-templated transcription initiation"/>
    <property type="evidence" value="ECO:0007669"/>
    <property type="project" value="InterPro"/>
</dbReference>
<dbReference type="Pfam" id="PF08281">
    <property type="entry name" value="Sigma70_r4_2"/>
    <property type="match status" value="1"/>
</dbReference>
<keyword evidence="8" id="KW-1185">Reference proteome</keyword>
<dbReference type="GO" id="GO:0003677">
    <property type="term" value="F:DNA binding"/>
    <property type="evidence" value="ECO:0007669"/>
    <property type="project" value="InterPro"/>
</dbReference>
<feature type="domain" description="RNA polymerase sigma-70 region 2" evidence="5">
    <location>
        <begin position="28"/>
        <end position="94"/>
    </location>
</feature>
<evidence type="ECO:0000313" key="7">
    <source>
        <dbReference type="EMBL" id="TPV31977.1"/>
    </source>
</evidence>
<evidence type="ECO:0000313" key="8">
    <source>
        <dbReference type="Proteomes" id="UP000317332"/>
    </source>
</evidence>
<evidence type="ECO:0000259" key="6">
    <source>
        <dbReference type="Pfam" id="PF08281"/>
    </source>
</evidence>
<dbReference type="RefSeq" id="WP_140991284.1">
    <property type="nucleotide sequence ID" value="NZ_VHIQ01000007.1"/>
</dbReference>
<evidence type="ECO:0000259" key="5">
    <source>
        <dbReference type="Pfam" id="PF04542"/>
    </source>
</evidence>
<dbReference type="InterPro" id="IPR013249">
    <property type="entry name" value="RNA_pol_sigma70_r4_t2"/>
</dbReference>
<dbReference type="Gene3D" id="1.10.1740.10">
    <property type="match status" value="1"/>
</dbReference>
<dbReference type="Proteomes" id="UP000317332">
    <property type="component" value="Unassembled WGS sequence"/>
</dbReference>
<dbReference type="PANTHER" id="PTHR43133">
    <property type="entry name" value="RNA POLYMERASE ECF-TYPE SIGMA FACTO"/>
    <property type="match status" value="1"/>
</dbReference>
<dbReference type="Gene3D" id="1.10.10.10">
    <property type="entry name" value="Winged helix-like DNA-binding domain superfamily/Winged helix DNA-binding domain"/>
    <property type="match status" value="1"/>
</dbReference>
<keyword evidence="3" id="KW-0731">Sigma factor</keyword>
<name>A0A506PFY9_9FLAO</name>
<dbReference type="SUPFAM" id="SSF88946">
    <property type="entry name" value="Sigma2 domain of RNA polymerase sigma factors"/>
    <property type="match status" value="1"/>
</dbReference>
<dbReference type="InterPro" id="IPR039425">
    <property type="entry name" value="RNA_pol_sigma-70-like"/>
</dbReference>
<dbReference type="SUPFAM" id="SSF88659">
    <property type="entry name" value="Sigma3 and sigma4 domains of RNA polymerase sigma factors"/>
    <property type="match status" value="1"/>
</dbReference>
<dbReference type="AlphaFoldDB" id="A0A506PFY9"/>
<dbReference type="InterPro" id="IPR007627">
    <property type="entry name" value="RNA_pol_sigma70_r2"/>
</dbReference>
<dbReference type="PANTHER" id="PTHR43133:SF46">
    <property type="entry name" value="RNA POLYMERASE SIGMA-70 FACTOR ECF SUBFAMILY"/>
    <property type="match status" value="1"/>
</dbReference>
<organism evidence="7 8">
    <name type="scientific">Paucihalobacter ruber</name>
    <dbReference type="NCBI Taxonomy" id="2567861"/>
    <lineage>
        <taxon>Bacteria</taxon>
        <taxon>Pseudomonadati</taxon>
        <taxon>Bacteroidota</taxon>
        <taxon>Flavobacteriia</taxon>
        <taxon>Flavobacteriales</taxon>
        <taxon>Flavobacteriaceae</taxon>
        <taxon>Paucihalobacter</taxon>
    </lineage>
</organism>
<dbReference type="OrthoDB" id="1056775at2"/>
<keyword evidence="2" id="KW-0805">Transcription regulation</keyword>
<dbReference type="NCBIfam" id="TIGR02937">
    <property type="entry name" value="sigma70-ECF"/>
    <property type="match status" value="1"/>
</dbReference>